<comment type="caution">
    <text evidence="2">The sequence shown here is derived from an EMBL/GenBank/DDBJ whole genome shotgun (WGS) entry which is preliminary data.</text>
</comment>
<dbReference type="Proteomes" id="UP000612055">
    <property type="component" value="Unassembled WGS sequence"/>
</dbReference>
<name>A0A835YCB2_9CHLO</name>
<feature type="compositionally biased region" description="Low complexity" evidence="1">
    <location>
        <begin position="592"/>
        <end position="611"/>
    </location>
</feature>
<dbReference type="AlphaFoldDB" id="A0A835YCB2"/>
<organism evidence="2 3">
    <name type="scientific">Edaphochlamys debaryana</name>
    <dbReference type="NCBI Taxonomy" id="47281"/>
    <lineage>
        <taxon>Eukaryota</taxon>
        <taxon>Viridiplantae</taxon>
        <taxon>Chlorophyta</taxon>
        <taxon>core chlorophytes</taxon>
        <taxon>Chlorophyceae</taxon>
        <taxon>CS clade</taxon>
        <taxon>Chlamydomonadales</taxon>
        <taxon>Chlamydomonadales incertae sedis</taxon>
        <taxon>Edaphochlamys</taxon>
    </lineage>
</organism>
<evidence type="ECO:0000256" key="1">
    <source>
        <dbReference type="SAM" id="MobiDB-lite"/>
    </source>
</evidence>
<proteinExistence type="predicted"/>
<feature type="region of interest" description="Disordered" evidence="1">
    <location>
        <begin position="352"/>
        <end position="390"/>
    </location>
</feature>
<evidence type="ECO:0000313" key="3">
    <source>
        <dbReference type="Proteomes" id="UP000612055"/>
    </source>
</evidence>
<evidence type="ECO:0000313" key="2">
    <source>
        <dbReference type="EMBL" id="KAG2499094.1"/>
    </source>
</evidence>
<gene>
    <name evidence="2" type="ORF">HYH03_003277</name>
</gene>
<protein>
    <submittedName>
        <fullName evidence="2">Uncharacterized protein</fullName>
    </submittedName>
</protein>
<accession>A0A835YCB2</accession>
<keyword evidence="3" id="KW-1185">Reference proteome</keyword>
<feature type="region of interest" description="Disordered" evidence="1">
    <location>
        <begin position="456"/>
        <end position="567"/>
    </location>
</feature>
<reference evidence="2" key="1">
    <citation type="journal article" date="2020" name="bioRxiv">
        <title>Comparative genomics of Chlamydomonas.</title>
        <authorList>
            <person name="Craig R.J."/>
            <person name="Hasan A.R."/>
            <person name="Ness R.W."/>
            <person name="Keightley P.D."/>
        </authorList>
    </citation>
    <scope>NUCLEOTIDE SEQUENCE</scope>
    <source>
        <strain evidence="2">CCAP 11/70</strain>
    </source>
</reference>
<feature type="compositionally biased region" description="Low complexity" evidence="1">
    <location>
        <begin position="542"/>
        <end position="561"/>
    </location>
</feature>
<dbReference type="EMBL" id="JAEHOE010000008">
    <property type="protein sequence ID" value="KAG2499094.1"/>
    <property type="molecule type" value="Genomic_DNA"/>
</dbReference>
<sequence length="668" mass="69891">MAATQPTLVLRAHYNVIGSNGLALVIKLFEGRKQKKKWAFPRIGSAQDDPKRWVYSVDQDMQIKIGFSLLAHLAEFFASYNNDAPRRLDLVYPDICKYLSNPFLDLNADEPVQMVPRDGDVREQQQVYRETLGALEAQLEAFVHGPCSWTGSQGFQEGAVARNALLNCITAGRERWNGPEWAPGSEPWQCPPEQQAFLDTALAAKVPKAGLHALGNNPPTAYRYSTGRFKAGNHRFPNTEAGPSWQSEACGRAELDDGDERPVAAFLPGSCLLQTACGCVADMPGKVPMVPLLMELDGKAPSAAGQRAIQALPEAAYDSAKAKLAFALCLHGRMCERTLTWLDDLAGALDAKKNGQGQPGPAAPNQAVPFVNDDPSGDTVGNTTPAPAQALPVAHPSQVPAVVTASGPASAMTTGAGIISTMPPAFKHMPATAGLAPLPAATLGGAATLEPTTSAHGALATSSGGGHDPTRRQGGLSSAPTGAAHFSGGRAGASGFNPNGTFEVRLTETLQDQPSGNGYPAPLVPAPAHPSSWMQDLQRQDAAAAAAGPSASALPSAVPAGSGAGLKRGHTDAFVAEEQELQPPRTRHSAEEPAALDAAAAPSPEAQAPHALPDHSADDWVSGMDVDTPPVSPPYSLNTLLEQEGLADEPLYHAAYEVGVAIAQTLWQ</sequence>
<feature type="region of interest" description="Disordered" evidence="1">
    <location>
        <begin position="579"/>
        <end position="637"/>
    </location>
</feature>